<keyword evidence="1" id="KW-0645">Protease</keyword>
<dbReference type="Pfam" id="PF00078">
    <property type="entry name" value="RVT_1"/>
    <property type="match status" value="1"/>
</dbReference>
<sequence>MAEGTRLREMSEHINALEEMRQQFTVEYNNKVEEELQQFSMDCSKKIGILAQQLDEIQQDEQQRSGYHQIRMHINNIHKTAFKAHRGHYEFLVMPFGLTNAPATFQAIMNEIFEPYLHKFMLVFFNDILVYSKGLAEHADHLKRVLEALQKNRLFAKRSKCLLRQEQVEYLGYLIFGKGVATDPSMIETMKNWPTTATIKELLRFLGLTGYYQRFIKGYGGISKPLTELLKRTSSFGIRKSGGLLCGSKR</sequence>
<proteinExistence type="predicted"/>
<dbReference type="GO" id="GO:0003964">
    <property type="term" value="F:RNA-directed DNA polymerase activity"/>
    <property type="evidence" value="ECO:0007669"/>
    <property type="project" value="UniProtKB-KW"/>
</dbReference>
<protein>
    <recommendedName>
        <fullName evidence="9">Reverse transcriptase domain-containing protein</fullName>
    </recommendedName>
</protein>
<dbReference type="FunFam" id="3.30.70.270:FF:000003">
    <property type="entry name" value="Transposon Ty3-G Gag-Pol polyprotein"/>
    <property type="match status" value="1"/>
</dbReference>
<keyword evidence="3" id="KW-0548">Nucleotidyltransferase</keyword>
<dbReference type="SUPFAM" id="SSF56672">
    <property type="entry name" value="DNA/RNA polymerases"/>
    <property type="match status" value="1"/>
</dbReference>
<dbReference type="InterPro" id="IPR051320">
    <property type="entry name" value="Viral_Replic_Matur_Polypro"/>
</dbReference>
<evidence type="ECO:0000313" key="10">
    <source>
        <dbReference type="EMBL" id="CAD1847053.1"/>
    </source>
</evidence>
<dbReference type="CDD" id="cd01647">
    <property type="entry name" value="RT_LTR"/>
    <property type="match status" value="1"/>
</dbReference>
<evidence type="ECO:0000256" key="5">
    <source>
        <dbReference type="ARBA" id="ARBA00022759"/>
    </source>
</evidence>
<keyword evidence="7" id="KW-0695">RNA-directed DNA polymerase</keyword>
<evidence type="ECO:0000256" key="4">
    <source>
        <dbReference type="ARBA" id="ARBA00022722"/>
    </source>
</evidence>
<evidence type="ECO:0000259" key="9">
    <source>
        <dbReference type="PROSITE" id="PS50878"/>
    </source>
</evidence>
<evidence type="ECO:0000256" key="3">
    <source>
        <dbReference type="ARBA" id="ARBA00022695"/>
    </source>
</evidence>
<keyword evidence="5" id="KW-0255">Endonuclease</keyword>
<keyword evidence="4" id="KW-0540">Nuclease</keyword>
<dbReference type="InterPro" id="IPR043128">
    <property type="entry name" value="Rev_trsase/Diguanyl_cyclase"/>
</dbReference>
<dbReference type="PANTHER" id="PTHR33064">
    <property type="entry name" value="POL PROTEIN"/>
    <property type="match status" value="1"/>
</dbReference>
<keyword evidence="6" id="KW-0378">Hydrolase</keyword>
<evidence type="ECO:0000256" key="2">
    <source>
        <dbReference type="ARBA" id="ARBA00022679"/>
    </source>
</evidence>
<keyword evidence="2" id="KW-0808">Transferase</keyword>
<gene>
    <name evidence="10" type="ORF">CB5_LOCUS30264</name>
</gene>
<feature type="coiled-coil region" evidence="8">
    <location>
        <begin position="7"/>
        <end position="34"/>
    </location>
</feature>
<evidence type="ECO:0000256" key="8">
    <source>
        <dbReference type="SAM" id="Coils"/>
    </source>
</evidence>
<dbReference type="EMBL" id="CAJEUB010000032">
    <property type="protein sequence ID" value="CAD1847053.1"/>
    <property type="molecule type" value="Genomic_DNA"/>
</dbReference>
<organism evidence="10">
    <name type="scientific">Ananas comosus var. bracteatus</name>
    <name type="common">red pineapple</name>
    <dbReference type="NCBI Taxonomy" id="296719"/>
    <lineage>
        <taxon>Eukaryota</taxon>
        <taxon>Viridiplantae</taxon>
        <taxon>Streptophyta</taxon>
        <taxon>Embryophyta</taxon>
        <taxon>Tracheophyta</taxon>
        <taxon>Spermatophyta</taxon>
        <taxon>Magnoliopsida</taxon>
        <taxon>Liliopsida</taxon>
        <taxon>Poales</taxon>
        <taxon>Bromeliaceae</taxon>
        <taxon>Bromelioideae</taxon>
        <taxon>Ananas</taxon>
    </lineage>
</organism>
<dbReference type="GO" id="GO:0006508">
    <property type="term" value="P:proteolysis"/>
    <property type="evidence" value="ECO:0007669"/>
    <property type="project" value="UniProtKB-KW"/>
</dbReference>
<dbReference type="GO" id="GO:0004519">
    <property type="term" value="F:endonuclease activity"/>
    <property type="evidence" value="ECO:0007669"/>
    <property type="project" value="UniProtKB-KW"/>
</dbReference>
<keyword evidence="8" id="KW-0175">Coiled coil</keyword>
<dbReference type="PROSITE" id="PS50878">
    <property type="entry name" value="RT_POL"/>
    <property type="match status" value="1"/>
</dbReference>
<dbReference type="Gene3D" id="3.30.70.270">
    <property type="match status" value="2"/>
</dbReference>
<dbReference type="InterPro" id="IPR043502">
    <property type="entry name" value="DNA/RNA_pol_sf"/>
</dbReference>
<feature type="domain" description="Reverse transcriptase" evidence="9">
    <location>
        <begin position="1"/>
        <end position="175"/>
    </location>
</feature>
<evidence type="ECO:0000256" key="1">
    <source>
        <dbReference type="ARBA" id="ARBA00022670"/>
    </source>
</evidence>
<reference evidence="10" key="1">
    <citation type="submission" date="2020-07" db="EMBL/GenBank/DDBJ databases">
        <authorList>
            <person name="Lin J."/>
        </authorList>
    </citation>
    <scope>NUCLEOTIDE SEQUENCE</scope>
</reference>
<evidence type="ECO:0000256" key="7">
    <source>
        <dbReference type="ARBA" id="ARBA00022918"/>
    </source>
</evidence>
<dbReference type="PANTHER" id="PTHR33064:SF37">
    <property type="entry name" value="RIBONUCLEASE H"/>
    <property type="match status" value="1"/>
</dbReference>
<dbReference type="FunFam" id="3.10.10.10:FF:000007">
    <property type="entry name" value="Retrovirus-related Pol polyprotein from transposon 17.6-like Protein"/>
    <property type="match status" value="1"/>
</dbReference>
<dbReference type="AlphaFoldDB" id="A0A6V7QV55"/>
<name>A0A6V7QV55_ANACO</name>
<evidence type="ECO:0000256" key="6">
    <source>
        <dbReference type="ARBA" id="ARBA00022801"/>
    </source>
</evidence>
<dbReference type="GO" id="GO:0008233">
    <property type="term" value="F:peptidase activity"/>
    <property type="evidence" value="ECO:0007669"/>
    <property type="project" value="UniProtKB-KW"/>
</dbReference>
<accession>A0A6V7QV55</accession>
<dbReference type="InterPro" id="IPR000477">
    <property type="entry name" value="RT_dom"/>
</dbReference>